<dbReference type="STRING" id="255247.ABE41_018655"/>
<keyword evidence="1" id="KW-1133">Transmembrane helix</keyword>
<dbReference type="InterPro" id="IPR010380">
    <property type="entry name" value="DUF975"/>
</dbReference>
<dbReference type="PANTHER" id="PTHR40076">
    <property type="entry name" value="MEMBRANE PROTEIN-RELATED"/>
    <property type="match status" value="1"/>
</dbReference>
<sequence>MKIKTFKKKAKQQLKGQWGRAALFTLLFGAIYYVIPLIIEINLSGGFENWISTDATNGSTASTFVITLVLLPLYIGYLWTFLSVIRTGEQIKLSGLLQAFSEISMYLKILGTYLVMMVYMFLWFLLLIIPGVIKAFAYSQTYFVLKDNPDIGINAAITRSRKLMHGYKWKYFLLQLSFIGWIILSLITVGIGFIWLSPYLSASNAAFYNELVKKQSDDEVVA</sequence>
<dbReference type="RefSeq" id="WP_066293676.1">
    <property type="nucleotide sequence ID" value="NZ_CP016761.1"/>
</dbReference>
<dbReference type="OrthoDB" id="9784844at2"/>
<evidence type="ECO:0000313" key="2">
    <source>
        <dbReference type="EMBL" id="ANX14038.1"/>
    </source>
</evidence>
<keyword evidence="1" id="KW-0472">Membrane</keyword>
<accession>A0A1B1Z9B4</accession>
<reference evidence="2 3" key="1">
    <citation type="submission" date="2016-08" db="EMBL/GenBank/DDBJ databases">
        <title>Complete genome sequence of Fictibacillus arsenicus G25-54, a strain with toxicity to nematodes and a potential arsenic-resistance activity.</title>
        <authorList>
            <person name="Zheng Z."/>
        </authorList>
    </citation>
    <scope>NUCLEOTIDE SEQUENCE [LARGE SCALE GENOMIC DNA]</scope>
    <source>
        <strain evidence="2 3">G25-54</strain>
    </source>
</reference>
<dbReference type="Pfam" id="PF06161">
    <property type="entry name" value="DUF975"/>
    <property type="match status" value="1"/>
</dbReference>
<dbReference type="PANTHER" id="PTHR40076:SF1">
    <property type="entry name" value="MEMBRANE PROTEIN"/>
    <property type="match status" value="1"/>
</dbReference>
<evidence type="ECO:0000313" key="3">
    <source>
        <dbReference type="Proteomes" id="UP000077412"/>
    </source>
</evidence>
<dbReference type="AlphaFoldDB" id="A0A1B1Z9B4"/>
<feature type="transmembrane region" description="Helical" evidence="1">
    <location>
        <begin position="21"/>
        <end position="41"/>
    </location>
</feature>
<dbReference type="Proteomes" id="UP000077412">
    <property type="component" value="Chromosome"/>
</dbReference>
<keyword evidence="3" id="KW-1185">Reference proteome</keyword>
<proteinExistence type="predicted"/>
<dbReference type="KEGG" id="far:ABE41_018655"/>
<keyword evidence="1" id="KW-0812">Transmembrane</keyword>
<feature type="transmembrane region" description="Helical" evidence="1">
    <location>
        <begin position="172"/>
        <end position="196"/>
    </location>
</feature>
<dbReference type="EMBL" id="CP016761">
    <property type="protein sequence ID" value="ANX14038.1"/>
    <property type="molecule type" value="Genomic_DNA"/>
</dbReference>
<organism evidence="2 3">
    <name type="scientific">Fictibacillus arsenicus</name>
    <dbReference type="NCBI Taxonomy" id="255247"/>
    <lineage>
        <taxon>Bacteria</taxon>
        <taxon>Bacillati</taxon>
        <taxon>Bacillota</taxon>
        <taxon>Bacilli</taxon>
        <taxon>Bacillales</taxon>
        <taxon>Fictibacillaceae</taxon>
        <taxon>Fictibacillus</taxon>
    </lineage>
</organism>
<evidence type="ECO:0008006" key="4">
    <source>
        <dbReference type="Google" id="ProtNLM"/>
    </source>
</evidence>
<feature type="transmembrane region" description="Helical" evidence="1">
    <location>
        <begin position="106"/>
        <end position="133"/>
    </location>
</feature>
<protein>
    <recommendedName>
        <fullName evidence="4">DUF975 domain-containing protein</fullName>
    </recommendedName>
</protein>
<feature type="transmembrane region" description="Helical" evidence="1">
    <location>
        <begin position="61"/>
        <end position="85"/>
    </location>
</feature>
<evidence type="ECO:0000256" key="1">
    <source>
        <dbReference type="SAM" id="Phobius"/>
    </source>
</evidence>
<gene>
    <name evidence="2" type="ORF">ABE41_018655</name>
</gene>
<name>A0A1B1Z9B4_9BACL</name>